<evidence type="ECO:0000256" key="2">
    <source>
        <dbReference type="ARBA" id="ARBA00007511"/>
    </source>
</evidence>
<feature type="transmembrane region" description="Helical" evidence="7">
    <location>
        <begin position="76"/>
        <end position="95"/>
    </location>
</feature>
<feature type="compositionally biased region" description="Basic and acidic residues" evidence="6">
    <location>
        <begin position="368"/>
        <end position="385"/>
    </location>
</feature>
<feature type="transmembrane region" description="Helical" evidence="7">
    <location>
        <begin position="102"/>
        <end position="124"/>
    </location>
</feature>
<feature type="transmembrane region" description="Helical" evidence="7">
    <location>
        <begin position="250"/>
        <end position="270"/>
    </location>
</feature>
<evidence type="ECO:0000256" key="5">
    <source>
        <dbReference type="ARBA" id="ARBA00023136"/>
    </source>
</evidence>
<name>A0ABV4UM33_9MICC</name>
<dbReference type="PANTHER" id="PTHR30238">
    <property type="entry name" value="MEMBRANE BOUND PREDICTED REDOX MODULATOR"/>
    <property type="match status" value="1"/>
</dbReference>
<dbReference type="PANTHER" id="PTHR30238:SF0">
    <property type="entry name" value="THYLAKOID MEMBRANE PROTEIN TERC, CHLOROPLASTIC"/>
    <property type="match status" value="1"/>
</dbReference>
<dbReference type="EMBL" id="JBHDLJ010000006">
    <property type="protein sequence ID" value="MFB0834708.1"/>
    <property type="molecule type" value="Genomic_DNA"/>
</dbReference>
<feature type="transmembrane region" description="Helical" evidence="7">
    <location>
        <begin position="6"/>
        <end position="25"/>
    </location>
</feature>
<evidence type="ECO:0000313" key="9">
    <source>
        <dbReference type="Proteomes" id="UP001575652"/>
    </source>
</evidence>
<feature type="transmembrane region" description="Helical" evidence="7">
    <location>
        <begin position="276"/>
        <end position="299"/>
    </location>
</feature>
<keyword evidence="3 7" id="KW-0812">Transmembrane</keyword>
<protein>
    <submittedName>
        <fullName evidence="8">TerC family protein</fullName>
    </submittedName>
</protein>
<evidence type="ECO:0000256" key="4">
    <source>
        <dbReference type="ARBA" id="ARBA00022989"/>
    </source>
</evidence>
<dbReference type="InterPro" id="IPR022369">
    <property type="entry name" value="Integral_membrane_TerC_rswitch"/>
</dbReference>
<accession>A0ABV4UM33</accession>
<feature type="compositionally biased region" description="Low complexity" evidence="6">
    <location>
        <begin position="338"/>
        <end position="352"/>
    </location>
</feature>
<evidence type="ECO:0000256" key="6">
    <source>
        <dbReference type="SAM" id="MobiDB-lite"/>
    </source>
</evidence>
<keyword evidence="5 7" id="KW-0472">Membrane</keyword>
<comment type="caution">
    <text evidence="8">The sequence shown here is derived from an EMBL/GenBank/DDBJ whole genome shotgun (WGS) entry which is preliminary data.</text>
</comment>
<proteinExistence type="inferred from homology"/>
<dbReference type="InterPro" id="IPR005496">
    <property type="entry name" value="Integral_membrane_TerC"/>
</dbReference>
<evidence type="ECO:0000256" key="7">
    <source>
        <dbReference type="SAM" id="Phobius"/>
    </source>
</evidence>
<evidence type="ECO:0000256" key="3">
    <source>
        <dbReference type="ARBA" id="ARBA00022692"/>
    </source>
</evidence>
<gene>
    <name evidence="8" type="ORF">ACETWP_08920</name>
</gene>
<keyword evidence="9" id="KW-1185">Reference proteome</keyword>
<sequence length="385" mass="42615">MNVPLWVWFAVVGFILVMLIVDLVAHRKAHVISVREAAAWSAVWVFFGVAFGAIVWRFWGVEFGQQYFAGYLIEKSLAVDNVFVWAIIFTFFAVPREYQHRVLFFGVLGALVFRAIFIAAGSAIIASAGWVLYLFAAFLLFTGYRMLVQRNEHIDPSKSRALKLFRRHVPMTDAFHGQRFLIRKNGVLLATPLLAVLVLVEVTDIVFAVDSIPAIFAVTDEVFLVFTANAFAILGLRAMYFLLADLIHRFVYLKVGLALVLIWVGIKMALKIDVVYIPTPISLAVITTILTISIAASLIKTRGQERHEPPAPVEPPFRTVDEVEMAALQPVWKWTRKGATTDGGTADTSSAGRPAEDPAAGPIVTGDRAGDDRSSDGDRRDAPSH</sequence>
<feature type="transmembrane region" description="Helical" evidence="7">
    <location>
        <begin position="37"/>
        <end position="56"/>
    </location>
</feature>
<keyword evidence="4 7" id="KW-1133">Transmembrane helix</keyword>
<evidence type="ECO:0000256" key="1">
    <source>
        <dbReference type="ARBA" id="ARBA00004141"/>
    </source>
</evidence>
<feature type="region of interest" description="Disordered" evidence="6">
    <location>
        <begin position="335"/>
        <end position="385"/>
    </location>
</feature>
<evidence type="ECO:0000313" key="8">
    <source>
        <dbReference type="EMBL" id="MFB0834708.1"/>
    </source>
</evidence>
<comment type="subcellular location">
    <subcellularLocation>
        <location evidence="1">Membrane</location>
        <topology evidence="1">Multi-pass membrane protein</topology>
    </subcellularLocation>
</comment>
<feature type="transmembrane region" description="Helical" evidence="7">
    <location>
        <begin position="222"/>
        <end position="243"/>
    </location>
</feature>
<dbReference type="NCBIfam" id="TIGR03718">
    <property type="entry name" value="R_switched_Alx"/>
    <property type="match status" value="1"/>
</dbReference>
<feature type="transmembrane region" description="Helical" evidence="7">
    <location>
        <begin position="130"/>
        <end position="148"/>
    </location>
</feature>
<reference evidence="8 9" key="1">
    <citation type="submission" date="2024-09" db="EMBL/GenBank/DDBJ databases">
        <authorList>
            <person name="Salinas-Garcia M.A."/>
            <person name="Prieme A."/>
        </authorList>
    </citation>
    <scope>NUCLEOTIDE SEQUENCE [LARGE SCALE GENOMIC DNA]</scope>
    <source>
        <strain evidence="8 9">DSM 21081</strain>
    </source>
</reference>
<dbReference type="RefSeq" id="WP_373971882.1">
    <property type="nucleotide sequence ID" value="NZ_JBHDLJ010000006.1"/>
</dbReference>
<feature type="transmembrane region" description="Helical" evidence="7">
    <location>
        <begin position="187"/>
        <end position="216"/>
    </location>
</feature>
<organism evidence="8 9">
    <name type="scientific">Arthrobacter halodurans</name>
    <dbReference type="NCBI Taxonomy" id="516699"/>
    <lineage>
        <taxon>Bacteria</taxon>
        <taxon>Bacillati</taxon>
        <taxon>Actinomycetota</taxon>
        <taxon>Actinomycetes</taxon>
        <taxon>Micrococcales</taxon>
        <taxon>Micrococcaceae</taxon>
        <taxon>Arthrobacter</taxon>
    </lineage>
</organism>
<comment type="similarity">
    <text evidence="2">Belongs to the TerC family.</text>
</comment>
<dbReference type="Pfam" id="PF03741">
    <property type="entry name" value="TerC"/>
    <property type="match status" value="1"/>
</dbReference>
<dbReference type="Proteomes" id="UP001575652">
    <property type="component" value="Unassembled WGS sequence"/>
</dbReference>